<proteinExistence type="predicted"/>
<dbReference type="PANTHER" id="PTHR33908">
    <property type="entry name" value="MANNOSYLTRANSFERASE YKCB-RELATED"/>
    <property type="match status" value="1"/>
</dbReference>
<evidence type="ECO:0000313" key="10">
    <source>
        <dbReference type="EMBL" id="KPJ52473.1"/>
    </source>
</evidence>
<evidence type="ECO:0000256" key="2">
    <source>
        <dbReference type="ARBA" id="ARBA00022475"/>
    </source>
</evidence>
<feature type="transmembrane region" description="Helical" evidence="8">
    <location>
        <begin position="106"/>
        <end position="129"/>
    </location>
</feature>
<dbReference type="PANTHER" id="PTHR33908:SF11">
    <property type="entry name" value="MEMBRANE PROTEIN"/>
    <property type="match status" value="1"/>
</dbReference>
<dbReference type="InterPro" id="IPR050297">
    <property type="entry name" value="LipidA_mod_glycosyltrf_83"/>
</dbReference>
<feature type="transmembrane region" description="Helical" evidence="8">
    <location>
        <begin position="40"/>
        <end position="61"/>
    </location>
</feature>
<feature type="transmembrane region" description="Helical" evidence="8">
    <location>
        <begin position="176"/>
        <end position="196"/>
    </location>
</feature>
<keyword evidence="4" id="KW-0808">Transferase</keyword>
<keyword evidence="6 8" id="KW-1133">Transmembrane helix</keyword>
<comment type="caution">
    <text evidence="10">The sequence shown here is derived from an EMBL/GenBank/DDBJ whole genome shotgun (WGS) entry which is preliminary data.</text>
</comment>
<comment type="subcellular location">
    <subcellularLocation>
        <location evidence="1">Cell membrane</location>
        <topology evidence="1">Multi-pass membrane protein</topology>
    </subcellularLocation>
</comment>
<evidence type="ECO:0000256" key="7">
    <source>
        <dbReference type="ARBA" id="ARBA00023136"/>
    </source>
</evidence>
<feature type="transmembrane region" description="Helical" evidence="8">
    <location>
        <begin position="302"/>
        <end position="319"/>
    </location>
</feature>
<sequence>MSELLLTIALVGTASAIGRRSLRWLRVEFASVGEELIFSSALGLIEFSYLVMLAGLVGLLYRWFAYGLLAVTAIAFHRDLFHFLTCSRALLARTRRLRHGQLFDRLLILILVTTALVSLVGALAPPIAYDELSYHLQFPKEYIDAHRICRYPAVVWGYPQTTEMLYLLGMLLSGDIVAKLVHFTFYALTLAAIAAFARRYLASHRLGLLAATIFSSMTIVGWLATTAYVDLALTALSFLSVYALANAVLNKERNWSLVAALMWGAAMGVKYTGLLMPGIFVLGVLIYVLLKMEGGFKRSAARFTIAILIAFLLIAPWLAKNIAYVGNPVYPFLGKVFKTVGPKGLGHLMDEPRLPSATERGLLKNLLLPWKITFEEKLSAGADRMVGVGPLFLMFLPMLIWLRPRHRALSFLLAYALVTFIIWALLIPLGPRFLLPIFPALAVLTSYAATRLSEGGAIVRGVARSALLLGMIYPNLGISGNRFVEQALVVSRLKSRDDYLLGAFDGYAAQKFTNDRVIDSSEIATTDGRTYYLNHRPALTGGWGIYELNLLTQGGHIIDRLRQRGISYLLTSEHSLRVAKDRVPTILDSLTRELAGQDVTILFSENGWCLYSISDITQERRER</sequence>
<dbReference type="InterPro" id="IPR038731">
    <property type="entry name" value="RgtA/B/C-like"/>
</dbReference>
<evidence type="ECO:0000256" key="8">
    <source>
        <dbReference type="SAM" id="Phobius"/>
    </source>
</evidence>
<feature type="transmembrane region" description="Helical" evidence="8">
    <location>
        <begin position="385"/>
        <end position="402"/>
    </location>
</feature>
<evidence type="ECO:0000259" key="9">
    <source>
        <dbReference type="Pfam" id="PF13231"/>
    </source>
</evidence>
<feature type="transmembrane region" description="Helical" evidence="8">
    <location>
        <begin position="409"/>
        <end position="427"/>
    </location>
</feature>
<accession>A0A0S7WRB4</accession>
<dbReference type="GO" id="GO:0009103">
    <property type="term" value="P:lipopolysaccharide biosynthetic process"/>
    <property type="evidence" value="ECO:0007669"/>
    <property type="project" value="UniProtKB-ARBA"/>
</dbReference>
<dbReference type="EMBL" id="LIZS01000057">
    <property type="protein sequence ID" value="KPJ52473.1"/>
    <property type="molecule type" value="Genomic_DNA"/>
</dbReference>
<dbReference type="Pfam" id="PF13231">
    <property type="entry name" value="PMT_2"/>
    <property type="match status" value="1"/>
</dbReference>
<evidence type="ECO:0000313" key="11">
    <source>
        <dbReference type="Proteomes" id="UP000052008"/>
    </source>
</evidence>
<dbReference type="AlphaFoldDB" id="A0A0S7WRB4"/>
<dbReference type="Proteomes" id="UP000052008">
    <property type="component" value="Unassembled WGS sequence"/>
</dbReference>
<evidence type="ECO:0000256" key="3">
    <source>
        <dbReference type="ARBA" id="ARBA00022676"/>
    </source>
</evidence>
<evidence type="ECO:0000256" key="5">
    <source>
        <dbReference type="ARBA" id="ARBA00022692"/>
    </source>
</evidence>
<protein>
    <recommendedName>
        <fullName evidence="9">Glycosyltransferase RgtA/B/C/D-like domain-containing protein</fullName>
    </recommendedName>
</protein>
<feature type="transmembrane region" description="Helical" evidence="8">
    <location>
        <begin position="208"/>
        <end position="229"/>
    </location>
</feature>
<feature type="transmembrane region" description="Helical" evidence="8">
    <location>
        <begin position="271"/>
        <end position="290"/>
    </location>
</feature>
<dbReference type="PATRIC" id="fig|1703770.3.peg.2150"/>
<evidence type="ECO:0000256" key="1">
    <source>
        <dbReference type="ARBA" id="ARBA00004651"/>
    </source>
</evidence>
<organism evidence="10 11">
    <name type="scientific">candidate division TA06 bacterium DG_24</name>
    <dbReference type="NCBI Taxonomy" id="1703770"/>
    <lineage>
        <taxon>Bacteria</taxon>
        <taxon>Bacteria division TA06</taxon>
    </lineage>
</organism>
<name>A0A0S7WRB4_UNCT6</name>
<keyword evidence="7 8" id="KW-0472">Membrane</keyword>
<evidence type="ECO:0000256" key="4">
    <source>
        <dbReference type="ARBA" id="ARBA00022679"/>
    </source>
</evidence>
<keyword evidence="3" id="KW-0328">Glycosyltransferase</keyword>
<keyword evidence="2" id="KW-1003">Cell membrane</keyword>
<feature type="domain" description="Glycosyltransferase RgtA/B/C/D-like" evidence="9">
    <location>
        <begin position="175"/>
        <end position="318"/>
    </location>
</feature>
<dbReference type="STRING" id="1703770.AMJ39_07790"/>
<dbReference type="GO" id="GO:0005886">
    <property type="term" value="C:plasma membrane"/>
    <property type="evidence" value="ECO:0007669"/>
    <property type="project" value="UniProtKB-SubCell"/>
</dbReference>
<evidence type="ECO:0000256" key="6">
    <source>
        <dbReference type="ARBA" id="ARBA00022989"/>
    </source>
</evidence>
<reference evidence="10 11" key="1">
    <citation type="journal article" date="2015" name="Microbiome">
        <title>Genomic resolution of linkages in carbon, nitrogen, and sulfur cycling among widespread estuary sediment bacteria.</title>
        <authorList>
            <person name="Baker B.J."/>
            <person name="Lazar C.S."/>
            <person name="Teske A.P."/>
            <person name="Dick G.J."/>
        </authorList>
    </citation>
    <scope>NUCLEOTIDE SEQUENCE [LARGE SCALE GENOMIC DNA]</scope>
    <source>
        <strain evidence="10">DG_24</strain>
    </source>
</reference>
<dbReference type="GO" id="GO:0016763">
    <property type="term" value="F:pentosyltransferase activity"/>
    <property type="evidence" value="ECO:0007669"/>
    <property type="project" value="TreeGrafter"/>
</dbReference>
<keyword evidence="5 8" id="KW-0812">Transmembrane</keyword>
<gene>
    <name evidence="10" type="ORF">AMJ39_07790</name>
</gene>